<dbReference type="EMBL" id="BAAANN010000029">
    <property type="protein sequence ID" value="GAA1977387.1"/>
    <property type="molecule type" value="Genomic_DNA"/>
</dbReference>
<feature type="compositionally biased region" description="Basic and acidic residues" evidence="1">
    <location>
        <begin position="101"/>
        <end position="110"/>
    </location>
</feature>
<feature type="region of interest" description="Disordered" evidence="1">
    <location>
        <begin position="46"/>
        <end position="139"/>
    </location>
</feature>
<proteinExistence type="predicted"/>
<protein>
    <submittedName>
        <fullName evidence="2">Uncharacterized protein</fullName>
    </submittedName>
</protein>
<feature type="compositionally biased region" description="Gly residues" evidence="1">
    <location>
        <begin position="89"/>
        <end position="99"/>
    </location>
</feature>
<evidence type="ECO:0000313" key="2">
    <source>
        <dbReference type="EMBL" id="GAA1977387.1"/>
    </source>
</evidence>
<comment type="caution">
    <text evidence="2">The sequence shown here is derived from an EMBL/GenBank/DDBJ whole genome shotgun (WGS) entry which is preliminary data.</text>
</comment>
<dbReference type="Proteomes" id="UP001501116">
    <property type="component" value="Unassembled WGS sequence"/>
</dbReference>
<gene>
    <name evidence="2" type="ORF">GCM10009754_61540</name>
</gene>
<evidence type="ECO:0000313" key="3">
    <source>
        <dbReference type="Proteomes" id="UP001501116"/>
    </source>
</evidence>
<organism evidence="2 3">
    <name type="scientific">Amycolatopsis minnesotensis</name>
    <dbReference type="NCBI Taxonomy" id="337894"/>
    <lineage>
        <taxon>Bacteria</taxon>
        <taxon>Bacillati</taxon>
        <taxon>Actinomycetota</taxon>
        <taxon>Actinomycetes</taxon>
        <taxon>Pseudonocardiales</taxon>
        <taxon>Pseudonocardiaceae</taxon>
        <taxon>Amycolatopsis</taxon>
    </lineage>
</organism>
<evidence type="ECO:0000256" key="1">
    <source>
        <dbReference type="SAM" id="MobiDB-lite"/>
    </source>
</evidence>
<keyword evidence="3" id="KW-1185">Reference proteome</keyword>
<name>A0ABN2RYT2_9PSEU</name>
<reference evidence="2 3" key="1">
    <citation type="journal article" date="2019" name="Int. J. Syst. Evol. Microbiol.">
        <title>The Global Catalogue of Microorganisms (GCM) 10K type strain sequencing project: providing services to taxonomists for standard genome sequencing and annotation.</title>
        <authorList>
            <consortium name="The Broad Institute Genomics Platform"/>
            <consortium name="The Broad Institute Genome Sequencing Center for Infectious Disease"/>
            <person name="Wu L."/>
            <person name="Ma J."/>
        </authorList>
    </citation>
    <scope>NUCLEOTIDE SEQUENCE [LARGE SCALE GENOMIC DNA]</scope>
    <source>
        <strain evidence="2 3">JCM 14545</strain>
    </source>
</reference>
<sequence>MLPALLIATSSRPYRRTAFVDEPLHLLGHAQARRVATRLPDLGLHLPPQLDAPPAERDFRALGGEQLRGGTAYPGGRARDQHDLAPEPAGGGAGRGQPGRRGAEVGRQDPLRSWTWERGAGTGAGKSVMMTRLRARGPV</sequence>
<accession>A0ABN2RYT2</accession>